<proteinExistence type="predicted"/>
<evidence type="ECO:0000313" key="2">
    <source>
        <dbReference type="Proteomes" id="UP000199200"/>
    </source>
</evidence>
<reference evidence="2" key="1">
    <citation type="submission" date="2016-10" db="EMBL/GenBank/DDBJ databases">
        <authorList>
            <person name="Varghese N."/>
            <person name="Submissions S."/>
        </authorList>
    </citation>
    <scope>NUCLEOTIDE SEQUENCE [LARGE SCALE GENOMIC DNA]</scope>
    <source>
        <strain evidence="2">CGMCC 1.6763</strain>
    </source>
</reference>
<dbReference type="STRING" id="426757.SAMN04488127_0955"/>
<dbReference type="AlphaFoldDB" id="A0A1H6V4F0"/>
<keyword evidence="2" id="KW-1185">Reference proteome</keyword>
<evidence type="ECO:0000313" key="1">
    <source>
        <dbReference type="EMBL" id="SEI97804.1"/>
    </source>
</evidence>
<sequence length="87" mass="9968">MKIFLRKKCGAGPHPAAPMNETFPPRAFWKWRCIMSKNKKEHNKPGSTKNREEYGYGYDISIDDLGVIGQNDAAKKQKPRSTKKEES</sequence>
<gene>
    <name evidence="1" type="ORF">SAMN04488127_0955</name>
</gene>
<protein>
    <submittedName>
        <fullName evidence="1">Uncharacterized protein</fullName>
    </submittedName>
</protein>
<name>A0A1H6V4F0_9BACL</name>
<organism evidence="1 2">
    <name type="scientific">Bhargavaea ginsengi</name>
    <dbReference type="NCBI Taxonomy" id="426757"/>
    <lineage>
        <taxon>Bacteria</taxon>
        <taxon>Bacillati</taxon>
        <taxon>Bacillota</taxon>
        <taxon>Bacilli</taxon>
        <taxon>Bacillales</taxon>
        <taxon>Caryophanaceae</taxon>
        <taxon>Bhargavaea</taxon>
    </lineage>
</organism>
<dbReference type="Proteomes" id="UP000199200">
    <property type="component" value="Unassembled WGS sequence"/>
</dbReference>
<accession>A0A1H6V4F0</accession>
<dbReference type="EMBL" id="FNZF01000001">
    <property type="protein sequence ID" value="SEI97804.1"/>
    <property type="molecule type" value="Genomic_DNA"/>
</dbReference>